<dbReference type="InterPro" id="IPR004839">
    <property type="entry name" value="Aminotransferase_I/II_large"/>
</dbReference>
<dbReference type="EC" id="2.3.1.37" evidence="5 15"/>
<evidence type="ECO:0000256" key="14">
    <source>
        <dbReference type="RuleBase" id="RU003693"/>
    </source>
</evidence>
<evidence type="ECO:0000256" key="4">
    <source>
        <dbReference type="ARBA" id="ARBA00011738"/>
    </source>
</evidence>
<accession>A0ABS9ZDQ5</accession>
<organism evidence="17 18">
    <name type="scientific">Candidatus Rhodoblastus alkanivorans</name>
    <dbReference type="NCBI Taxonomy" id="2954117"/>
    <lineage>
        <taxon>Bacteria</taxon>
        <taxon>Pseudomonadati</taxon>
        <taxon>Pseudomonadota</taxon>
        <taxon>Alphaproteobacteria</taxon>
        <taxon>Hyphomicrobiales</taxon>
        <taxon>Rhodoblastaceae</taxon>
        <taxon>Rhodoblastus</taxon>
    </lineage>
</organism>
<evidence type="ECO:0000256" key="10">
    <source>
        <dbReference type="ARBA" id="ARBA00031691"/>
    </source>
</evidence>
<dbReference type="PROSITE" id="PS00599">
    <property type="entry name" value="AA_TRANSFER_CLASS_2"/>
    <property type="match status" value="1"/>
</dbReference>
<evidence type="ECO:0000256" key="2">
    <source>
        <dbReference type="ARBA" id="ARBA00005029"/>
    </source>
</evidence>
<evidence type="ECO:0000256" key="7">
    <source>
        <dbReference type="ARBA" id="ARBA00022898"/>
    </source>
</evidence>
<keyword evidence="9 15" id="KW-0012">Acyltransferase</keyword>
<keyword evidence="18" id="KW-1185">Reference proteome</keyword>
<evidence type="ECO:0000256" key="9">
    <source>
        <dbReference type="ARBA" id="ARBA00023315"/>
    </source>
</evidence>
<reference evidence="17" key="1">
    <citation type="journal article" date="2022" name="ISME J.">
        <title>Identification of active gaseous-alkane degraders at natural gas seeps.</title>
        <authorList>
            <person name="Farhan Ul Haque M."/>
            <person name="Hernandez M."/>
            <person name="Crombie A.T."/>
            <person name="Murrell J.C."/>
        </authorList>
    </citation>
    <scope>NUCLEOTIDE SEQUENCE</scope>
    <source>
        <strain evidence="17">PC2</strain>
    </source>
</reference>
<evidence type="ECO:0000256" key="1">
    <source>
        <dbReference type="ARBA" id="ARBA00001933"/>
    </source>
</evidence>
<protein>
    <recommendedName>
        <fullName evidence="5 15">5-aminolevulinate synthase</fullName>
        <ecNumber evidence="5 15">2.3.1.37</ecNumber>
    </recommendedName>
    <alternativeName>
        <fullName evidence="10 15">5-aminolevulinic acid synthase</fullName>
    </alternativeName>
    <alternativeName>
        <fullName evidence="11 15">Delta-ALA synthase</fullName>
    </alternativeName>
    <alternativeName>
        <fullName evidence="12 15">Delta-aminolevulinate synthase</fullName>
    </alternativeName>
</protein>
<dbReference type="GO" id="GO:0003870">
    <property type="term" value="F:5-aminolevulinate synthase activity"/>
    <property type="evidence" value="ECO:0007669"/>
    <property type="project" value="UniProtKB-EC"/>
</dbReference>
<dbReference type="CDD" id="cd06454">
    <property type="entry name" value="KBL_like"/>
    <property type="match status" value="1"/>
</dbReference>
<dbReference type="InterPro" id="IPR015422">
    <property type="entry name" value="PyrdxlP-dep_Trfase_small"/>
</dbReference>
<dbReference type="Gene3D" id="3.40.640.10">
    <property type="entry name" value="Type I PLP-dependent aspartate aminotransferase-like (Major domain)"/>
    <property type="match status" value="1"/>
</dbReference>
<dbReference type="InterPro" id="IPR015424">
    <property type="entry name" value="PyrdxlP-dep_Trfase"/>
</dbReference>
<keyword evidence="7 14" id="KW-0663">Pyridoxal phosphate</keyword>
<evidence type="ECO:0000256" key="8">
    <source>
        <dbReference type="ARBA" id="ARBA00023133"/>
    </source>
</evidence>
<evidence type="ECO:0000256" key="13">
    <source>
        <dbReference type="ARBA" id="ARBA00047654"/>
    </source>
</evidence>
<evidence type="ECO:0000256" key="3">
    <source>
        <dbReference type="ARBA" id="ARBA00008392"/>
    </source>
</evidence>
<dbReference type="InterPro" id="IPR015421">
    <property type="entry name" value="PyrdxlP-dep_Trfase_major"/>
</dbReference>
<dbReference type="InterPro" id="IPR001917">
    <property type="entry name" value="Aminotrans_II_pyridoxalP_BS"/>
</dbReference>
<evidence type="ECO:0000256" key="5">
    <source>
        <dbReference type="ARBA" id="ARBA00013257"/>
    </source>
</evidence>
<dbReference type="Gene3D" id="3.90.1150.10">
    <property type="entry name" value="Aspartate Aminotransferase, domain 1"/>
    <property type="match status" value="1"/>
</dbReference>
<evidence type="ECO:0000313" key="18">
    <source>
        <dbReference type="Proteomes" id="UP001139104"/>
    </source>
</evidence>
<evidence type="ECO:0000259" key="16">
    <source>
        <dbReference type="Pfam" id="PF00155"/>
    </source>
</evidence>
<evidence type="ECO:0000256" key="11">
    <source>
        <dbReference type="ARBA" id="ARBA00031945"/>
    </source>
</evidence>
<name>A0ABS9ZDQ5_9HYPH</name>
<dbReference type="Proteomes" id="UP001139104">
    <property type="component" value="Unassembled WGS sequence"/>
</dbReference>
<evidence type="ECO:0000256" key="12">
    <source>
        <dbReference type="ARBA" id="ARBA00032773"/>
    </source>
</evidence>
<keyword evidence="6 15" id="KW-0808">Transferase</keyword>
<comment type="cofactor">
    <cofactor evidence="1 14">
        <name>pyridoxal 5'-phosphate</name>
        <dbReference type="ChEBI" id="CHEBI:597326"/>
    </cofactor>
</comment>
<dbReference type="RefSeq" id="WP_243068438.1">
    <property type="nucleotide sequence ID" value="NZ_JAIVFK010000001.1"/>
</dbReference>
<gene>
    <name evidence="17" type="primary">hemA</name>
    <name evidence="17" type="ORF">K2U94_17540</name>
</gene>
<dbReference type="NCBIfam" id="TIGR01821">
    <property type="entry name" value="5aminolev_synth"/>
    <property type="match status" value="1"/>
</dbReference>
<evidence type="ECO:0000313" key="17">
    <source>
        <dbReference type="EMBL" id="MCI4684547.1"/>
    </source>
</evidence>
<dbReference type="EMBL" id="JAIVFP010000001">
    <property type="protein sequence ID" value="MCI4684547.1"/>
    <property type="molecule type" value="Genomic_DNA"/>
</dbReference>
<feature type="domain" description="Aminotransferase class I/classII large" evidence="16">
    <location>
        <begin position="47"/>
        <end position="391"/>
    </location>
</feature>
<keyword evidence="8 15" id="KW-0350">Heme biosynthesis</keyword>
<comment type="similarity">
    <text evidence="3 14">Belongs to the class-II pyridoxal-phosphate-dependent aminotransferase family.</text>
</comment>
<dbReference type="PANTHER" id="PTHR13693">
    <property type="entry name" value="CLASS II AMINOTRANSFERASE/8-AMINO-7-OXONONANOATE SYNTHASE"/>
    <property type="match status" value="1"/>
</dbReference>
<evidence type="ECO:0000256" key="15">
    <source>
        <dbReference type="RuleBase" id="RU910713"/>
    </source>
</evidence>
<dbReference type="InterPro" id="IPR050087">
    <property type="entry name" value="AON_synthase_class-II"/>
</dbReference>
<comment type="subunit">
    <text evidence="4">Homodimer.</text>
</comment>
<dbReference type="Pfam" id="PF00155">
    <property type="entry name" value="Aminotran_1_2"/>
    <property type="match status" value="1"/>
</dbReference>
<comment type="pathway">
    <text evidence="2 15">Porphyrin-containing compound metabolism; protoporphyrin-IX biosynthesis; 5-aminolevulinate from glycine: step 1/1.</text>
</comment>
<comment type="caution">
    <text evidence="17">The sequence shown here is derived from an EMBL/GenBank/DDBJ whole genome shotgun (WGS) entry which is preliminary data.</text>
</comment>
<comment type="catalytic activity">
    <reaction evidence="13 15">
        <text>succinyl-CoA + glycine + H(+) = 5-aminolevulinate + CO2 + CoA</text>
        <dbReference type="Rhea" id="RHEA:12921"/>
        <dbReference type="ChEBI" id="CHEBI:15378"/>
        <dbReference type="ChEBI" id="CHEBI:16526"/>
        <dbReference type="ChEBI" id="CHEBI:57287"/>
        <dbReference type="ChEBI" id="CHEBI:57292"/>
        <dbReference type="ChEBI" id="CHEBI:57305"/>
        <dbReference type="ChEBI" id="CHEBI:356416"/>
        <dbReference type="EC" id="2.3.1.37"/>
    </reaction>
</comment>
<evidence type="ECO:0000256" key="6">
    <source>
        <dbReference type="ARBA" id="ARBA00022679"/>
    </source>
</evidence>
<dbReference type="SUPFAM" id="SSF53383">
    <property type="entry name" value="PLP-dependent transferases"/>
    <property type="match status" value="1"/>
</dbReference>
<proteinExistence type="inferred from homology"/>
<dbReference type="InterPro" id="IPR010961">
    <property type="entry name" value="4pyrrol_synth_NH2levulA_synth"/>
</dbReference>
<dbReference type="PANTHER" id="PTHR13693:SF102">
    <property type="entry name" value="2-AMINO-3-KETOBUTYRATE COENZYME A LIGASE, MITOCHONDRIAL"/>
    <property type="match status" value="1"/>
</dbReference>
<sequence>MQYRQIFEDAIGNLKTEKRYRVFADVERNAERFPHAVWRDEQGTEHDITIWCSNDYLGMGVNPEVIAAMKSAAARHGAGAGGTRNISGTSHPLVKLEAELADLHAKESALVFTSGWISNLAAISTVADLLPNCLILSDALNHNSMIEGIRRSKAERQIWRHNDVAHLEELLAAQPRERAKLIVFESLYSMDGDISPIKEICDLAEKYNAMTYIDEVHAVAMYGARGGGVAEREGQMHRLDIIEGTLAKGFGVIGGYIAASAAICDAVRSYAPSFIFTTALPPAVADAAAQSVRLAKSRPDLRMAHQRQAWLTKHALMKAGLPVLPNPSHIVPVMVRDAQLCKAASDMLMTRHGIYIQPINYPTVSRGAERLRITPTPYHGDAHIAHLVESLVDVWTTLGIPFVEQQDVEAPFANDAQCTYPALATRRAAE</sequence>